<sequence>MKNQLIRLLLIPVLTISFTAKAQPYLGVQVLTGTELYTHYKTPVLHEAGKQIRSGTPVLNPSIGLSGIWAFADDEDVMPYVKLNSFVTYSPFSIPYGSERTQGAANFAFLFGPGVYLESGLVQIQVLYGYQFNKIDLYKTNSGLSNGDRWFETHVIEIAGGFGLADWYTVAPFFKVGFNKYEARTFHFGVRFGVGLWNGEAAF</sequence>
<accession>A0A8J6PJE4</accession>
<evidence type="ECO:0000256" key="1">
    <source>
        <dbReference type="SAM" id="SignalP"/>
    </source>
</evidence>
<dbReference type="Proteomes" id="UP000652681">
    <property type="component" value="Unassembled WGS sequence"/>
</dbReference>
<evidence type="ECO:0000313" key="3">
    <source>
        <dbReference type="Proteomes" id="UP000652681"/>
    </source>
</evidence>
<organism evidence="2 3">
    <name type="scientific">Taishania pollutisoli</name>
    <dbReference type="NCBI Taxonomy" id="2766479"/>
    <lineage>
        <taxon>Bacteria</taxon>
        <taxon>Pseudomonadati</taxon>
        <taxon>Bacteroidota</taxon>
        <taxon>Flavobacteriia</taxon>
        <taxon>Flavobacteriales</taxon>
        <taxon>Crocinitomicaceae</taxon>
        <taxon>Taishania</taxon>
    </lineage>
</organism>
<dbReference type="EMBL" id="JACVEL010000006">
    <property type="protein sequence ID" value="MBC9812801.1"/>
    <property type="molecule type" value="Genomic_DNA"/>
</dbReference>
<keyword evidence="3" id="KW-1185">Reference proteome</keyword>
<name>A0A8J6PJE4_9FLAO</name>
<evidence type="ECO:0000313" key="2">
    <source>
        <dbReference type="EMBL" id="MBC9812801.1"/>
    </source>
</evidence>
<feature type="signal peptide" evidence="1">
    <location>
        <begin position="1"/>
        <end position="22"/>
    </location>
</feature>
<reference evidence="2" key="1">
    <citation type="submission" date="2020-09" db="EMBL/GenBank/DDBJ databases">
        <title>Taishania pollutisoli gen. nov., sp. nov., Isolated from Tetrabromobisphenol A-Contaminated Soil.</title>
        <authorList>
            <person name="Chen Q."/>
        </authorList>
    </citation>
    <scope>NUCLEOTIDE SEQUENCE</scope>
    <source>
        <strain evidence="2">CZZ-1</strain>
    </source>
</reference>
<dbReference type="RefSeq" id="WP_163491716.1">
    <property type="nucleotide sequence ID" value="NZ_JACVEL010000006.1"/>
</dbReference>
<keyword evidence="1" id="KW-0732">Signal</keyword>
<feature type="chain" id="PRO_5035146557" evidence="1">
    <location>
        <begin position="23"/>
        <end position="203"/>
    </location>
</feature>
<gene>
    <name evidence="2" type="ORF">H9Y05_09995</name>
</gene>
<comment type="caution">
    <text evidence="2">The sequence shown here is derived from an EMBL/GenBank/DDBJ whole genome shotgun (WGS) entry which is preliminary data.</text>
</comment>
<proteinExistence type="predicted"/>
<dbReference type="AlphaFoldDB" id="A0A8J6PJE4"/>
<protein>
    <submittedName>
        <fullName evidence="2">Uncharacterized protein</fullName>
    </submittedName>
</protein>